<proteinExistence type="predicted"/>
<protein>
    <submittedName>
        <fullName evidence="1">Uncharacterized protein</fullName>
    </submittedName>
</protein>
<evidence type="ECO:0000313" key="1">
    <source>
        <dbReference type="EMBL" id="JAE29541.1"/>
    </source>
</evidence>
<sequence length="22" mass="2624">MERKRILPYIKLVSTTQNTMNS</sequence>
<reference evidence="1" key="2">
    <citation type="journal article" date="2015" name="Data Brief">
        <title>Shoot transcriptome of the giant reed, Arundo donax.</title>
        <authorList>
            <person name="Barrero R.A."/>
            <person name="Guerrero F.D."/>
            <person name="Moolhuijzen P."/>
            <person name="Goolsby J.A."/>
            <person name="Tidwell J."/>
            <person name="Bellgard S.E."/>
            <person name="Bellgard M.I."/>
        </authorList>
    </citation>
    <scope>NUCLEOTIDE SEQUENCE</scope>
    <source>
        <tissue evidence="1">Shoot tissue taken approximately 20 cm above the soil surface</tissue>
    </source>
</reference>
<reference evidence="1" key="1">
    <citation type="submission" date="2014-09" db="EMBL/GenBank/DDBJ databases">
        <authorList>
            <person name="Magalhaes I.L.F."/>
            <person name="Oliveira U."/>
            <person name="Santos F.R."/>
            <person name="Vidigal T.H.D.A."/>
            <person name="Brescovit A.D."/>
            <person name="Santos A.J."/>
        </authorList>
    </citation>
    <scope>NUCLEOTIDE SEQUENCE</scope>
    <source>
        <tissue evidence="1">Shoot tissue taken approximately 20 cm above the soil surface</tissue>
    </source>
</reference>
<accession>A0A0A9H3X0</accession>
<name>A0A0A9H3X0_ARUDO</name>
<organism evidence="1">
    <name type="scientific">Arundo donax</name>
    <name type="common">Giant reed</name>
    <name type="synonym">Donax arundinaceus</name>
    <dbReference type="NCBI Taxonomy" id="35708"/>
    <lineage>
        <taxon>Eukaryota</taxon>
        <taxon>Viridiplantae</taxon>
        <taxon>Streptophyta</taxon>
        <taxon>Embryophyta</taxon>
        <taxon>Tracheophyta</taxon>
        <taxon>Spermatophyta</taxon>
        <taxon>Magnoliopsida</taxon>
        <taxon>Liliopsida</taxon>
        <taxon>Poales</taxon>
        <taxon>Poaceae</taxon>
        <taxon>PACMAD clade</taxon>
        <taxon>Arundinoideae</taxon>
        <taxon>Arundineae</taxon>
        <taxon>Arundo</taxon>
    </lineage>
</organism>
<dbReference type="EMBL" id="GBRH01168355">
    <property type="protein sequence ID" value="JAE29541.1"/>
    <property type="molecule type" value="Transcribed_RNA"/>
</dbReference>
<dbReference type="AlphaFoldDB" id="A0A0A9H3X0"/>